<comment type="cofactor">
    <cofactor evidence="1">
        <name>a divalent metal cation</name>
        <dbReference type="ChEBI" id="CHEBI:60240"/>
    </cofactor>
</comment>
<keyword evidence="8" id="KW-0812">Transmembrane</keyword>
<dbReference type="InterPro" id="IPR045249">
    <property type="entry name" value="HARBI1-like"/>
</dbReference>
<proteinExistence type="inferred from homology"/>
<sequence length="391" mass="43238">MYAGHLMQLQLVNVTLPVRVWPAHLRRHELGHHLNPFSGIIDAIDCTHVAIVAPPTEDGRYIERDYFNHKKISFYKCAAGNSGYPLEPWLITPIEGEINAGSPESLYNSTHSSTRNVIEHCNGLLKGRFRCLLKQRVLHYSPEKTSSIINACAVLHNMTQPSNQQLFQNGENAFYVTGDVEPLFSHISHVQTTHVGELGWKVVAEQRLNGGLPDWDGLAHCFMIQHPERKTILPVPEWVKPIKPAQGSFMVVAPSPANQCNIPACMKATAIGGSLAASCKKVAAACLSGTLVFMRHSTILFTPPRFRNQSRAGLSHISVIDIFLSPLSSSQSAYAADCRDFQGLDSFFRQSKRFLMGFSLTMTASACLLCVMSAIPRHAAPVTWLLSPRNN</sequence>
<evidence type="ECO:0000256" key="1">
    <source>
        <dbReference type="ARBA" id="ARBA00001968"/>
    </source>
</evidence>
<evidence type="ECO:0000256" key="4">
    <source>
        <dbReference type="ARBA" id="ARBA00022722"/>
    </source>
</evidence>
<gene>
    <name evidence="10" type="ORF">TMSB3V08_LOCUS5585</name>
</gene>
<evidence type="ECO:0000313" key="10">
    <source>
        <dbReference type="EMBL" id="CAD7428792.1"/>
    </source>
</evidence>
<dbReference type="EMBL" id="OB793865">
    <property type="protein sequence ID" value="CAD7428792.1"/>
    <property type="molecule type" value="Genomic_DNA"/>
</dbReference>
<organism evidence="10">
    <name type="scientific">Timema monikensis</name>
    <dbReference type="NCBI Taxonomy" id="170555"/>
    <lineage>
        <taxon>Eukaryota</taxon>
        <taxon>Metazoa</taxon>
        <taxon>Ecdysozoa</taxon>
        <taxon>Arthropoda</taxon>
        <taxon>Hexapoda</taxon>
        <taxon>Insecta</taxon>
        <taxon>Pterygota</taxon>
        <taxon>Neoptera</taxon>
        <taxon>Polyneoptera</taxon>
        <taxon>Phasmatodea</taxon>
        <taxon>Timematodea</taxon>
        <taxon>Timematoidea</taxon>
        <taxon>Timematidae</taxon>
        <taxon>Timema</taxon>
    </lineage>
</organism>
<dbReference type="Pfam" id="PF13359">
    <property type="entry name" value="DDE_Tnp_4"/>
    <property type="match status" value="1"/>
</dbReference>
<keyword evidence="8" id="KW-0472">Membrane</keyword>
<reference evidence="10" key="1">
    <citation type="submission" date="2020-11" db="EMBL/GenBank/DDBJ databases">
        <authorList>
            <person name="Tran Van P."/>
        </authorList>
    </citation>
    <scope>NUCLEOTIDE SEQUENCE</scope>
</reference>
<protein>
    <recommendedName>
        <fullName evidence="9">DDE Tnp4 domain-containing protein</fullName>
    </recommendedName>
</protein>
<keyword evidence="5" id="KW-0479">Metal-binding</keyword>
<dbReference type="GO" id="GO:0016787">
    <property type="term" value="F:hydrolase activity"/>
    <property type="evidence" value="ECO:0007669"/>
    <property type="project" value="UniProtKB-KW"/>
</dbReference>
<dbReference type="PANTHER" id="PTHR22930">
    <property type="match status" value="1"/>
</dbReference>
<feature type="domain" description="DDE Tnp4" evidence="9">
    <location>
        <begin position="77"/>
        <end position="157"/>
    </location>
</feature>
<evidence type="ECO:0000256" key="3">
    <source>
        <dbReference type="ARBA" id="ARBA00006958"/>
    </source>
</evidence>
<feature type="transmembrane region" description="Helical" evidence="8">
    <location>
        <begin position="354"/>
        <end position="375"/>
    </location>
</feature>
<evidence type="ECO:0000256" key="5">
    <source>
        <dbReference type="ARBA" id="ARBA00022723"/>
    </source>
</evidence>
<keyword evidence="6" id="KW-0378">Hydrolase</keyword>
<evidence type="ECO:0000256" key="7">
    <source>
        <dbReference type="ARBA" id="ARBA00023242"/>
    </source>
</evidence>
<keyword evidence="8" id="KW-1133">Transmembrane helix</keyword>
<dbReference type="GO" id="GO:0005634">
    <property type="term" value="C:nucleus"/>
    <property type="evidence" value="ECO:0007669"/>
    <property type="project" value="UniProtKB-SubCell"/>
</dbReference>
<accession>A0A7R9E830</accession>
<keyword evidence="4" id="KW-0540">Nuclease</keyword>
<dbReference type="GO" id="GO:0046872">
    <property type="term" value="F:metal ion binding"/>
    <property type="evidence" value="ECO:0007669"/>
    <property type="project" value="UniProtKB-KW"/>
</dbReference>
<evidence type="ECO:0000256" key="8">
    <source>
        <dbReference type="SAM" id="Phobius"/>
    </source>
</evidence>
<dbReference type="AlphaFoldDB" id="A0A7R9E830"/>
<evidence type="ECO:0000259" key="9">
    <source>
        <dbReference type="Pfam" id="PF13359"/>
    </source>
</evidence>
<dbReference type="PANTHER" id="PTHR22930:SF267">
    <property type="entry name" value="NUCLEASE HARBI1-RELATED"/>
    <property type="match status" value="1"/>
</dbReference>
<keyword evidence="7" id="KW-0539">Nucleus</keyword>
<evidence type="ECO:0000256" key="2">
    <source>
        <dbReference type="ARBA" id="ARBA00004123"/>
    </source>
</evidence>
<dbReference type="InterPro" id="IPR027806">
    <property type="entry name" value="HARBI1_dom"/>
</dbReference>
<comment type="subcellular location">
    <subcellularLocation>
        <location evidence="2">Nucleus</location>
    </subcellularLocation>
</comment>
<name>A0A7R9E830_9NEOP</name>
<evidence type="ECO:0000256" key="6">
    <source>
        <dbReference type="ARBA" id="ARBA00022801"/>
    </source>
</evidence>
<dbReference type="GO" id="GO:0004518">
    <property type="term" value="F:nuclease activity"/>
    <property type="evidence" value="ECO:0007669"/>
    <property type="project" value="UniProtKB-KW"/>
</dbReference>
<comment type="similarity">
    <text evidence="3">Belongs to the HARBI1 family.</text>
</comment>